<dbReference type="Gene3D" id="3.20.20.370">
    <property type="entry name" value="Glycoside hydrolase/deacetylase"/>
    <property type="match status" value="1"/>
</dbReference>
<evidence type="ECO:0000313" key="7">
    <source>
        <dbReference type="EMBL" id="RLQ86931.1"/>
    </source>
</evidence>
<dbReference type="RefSeq" id="WP_121643900.1">
    <property type="nucleotide sequence ID" value="NZ_RCWN01000001.1"/>
</dbReference>
<dbReference type="AlphaFoldDB" id="A0A3L7JBN0"/>
<dbReference type="PROSITE" id="PS51677">
    <property type="entry name" value="NODB"/>
    <property type="match status" value="1"/>
</dbReference>
<dbReference type="PANTHER" id="PTHR34216">
    <property type="match status" value="1"/>
</dbReference>
<proteinExistence type="inferred from homology"/>
<dbReference type="InterPro" id="IPR002509">
    <property type="entry name" value="NODB_dom"/>
</dbReference>
<keyword evidence="4" id="KW-0732">Signal</keyword>
<dbReference type="InterPro" id="IPR051398">
    <property type="entry name" value="Polysacch_Deacetylase"/>
</dbReference>
<name>A0A3L7JBN0_9HYPH</name>
<dbReference type="InterPro" id="IPR011330">
    <property type="entry name" value="Glyco_hydro/deAcase_b/a-brl"/>
</dbReference>
<evidence type="ECO:0000313" key="8">
    <source>
        <dbReference type="Proteomes" id="UP000281094"/>
    </source>
</evidence>
<dbReference type="Pfam" id="PF01522">
    <property type="entry name" value="Polysacc_deac_1"/>
    <property type="match status" value="1"/>
</dbReference>
<evidence type="ECO:0000256" key="5">
    <source>
        <dbReference type="ARBA" id="ARBA00032976"/>
    </source>
</evidence>
<evidence type="ECO:0000256" key="4">
    <source>
        <dbReference type="ARBA" id="ARBA00022729"/>
    </source>
</evidence>
<evidence type="ECO:0000256" key="2">
    <source>
        <dbReference type="ARBA" id="ARBA00010973"/>
    </source>
</evidence>
<dbReference type="GO" id="GO:0016810">
    <property type="term" value="F:hydrolase activity, acting on carbon-nitrogen (but not peptide) bonds"/>
    <property type="evidence" value="ECO:0007669"/>
    <property type="project" value="InterPro"/>
</dbReference>
<dbReference type="EMBL" id="RCWN01000001">
    <property type="protein sequence ID" value="RLQ86931.1"/>
    <property type="molecule type" value="Genomic_DNA"/>
</dbReference>
<feature type="domain" description="NodB homology" evidence="6">
    <location>
        <begin position="93"/>
        <end position="338"/>
    </location>
</feature>
<evidence type="ECO:0000256" key="3">
    <source>
        <dbReference type="ARBA" id="ARBA00020071"/>
    </source>
</evidence>
<comment type="function">
    <text evidence="1">Is involved in generating a small heat-stable compound (Nod), an acylated oligomer of N-acetylglucosamine, that stimulates mitosis in various plant protoplasts.</text>
</comment>
<dbReference type="GO" id="GO:0005975">
    <property type="term" value="P:carbohydrate metabolic process"/>
    <property type="evidence" value="ECO:0007669"/>
    <property type="project" value="InterPro"/>
</dbReference>
<gene>
    <name evidence="7" type="ORF">D8780_00635</name>
</gene>
<evidence type="ECO:0000256" key="1">
    <source>
        <dbReference type="ARBA" id="ARBA00003236"/>
    </source>
</evidence>
<dbReference type="Proteomes" id="UP000281094">
    <property type="component" value="Unassembled WGS sequence"/>
</dbReference>
<accession>A0A3L7JBN0</accession>
<comment type="similarity">
    <text evidence="2">Belongs to the polysaccharide deacetylase family.</text>
</comment>
<organism evidence="7 8">
    <name type="scientific">Notoacmeibacter ruber</name>
    <dbReference type="NCBI Taxonomy" id="2670375"/>
    <lineage>
        <taxon>Bacteria</taxon>
        <taxon>Pseudomonadati</taxon>
        <taxon>Pseudomonadota</taxon>
        <taxon>Alphaproteobacteria</taxon>
        <taxon>Hyphomicrobiales</taxon>
        <taxon>Notoacmeibacteraceae</taxon>
        <taxon>Notoacmeibacter</taxon>
    </lineage>
</organism>
<comment type="caution">
    <text evidence="7">The sequence shown here is derived from an EMBL/GenBank/DDBJ whole genome shotgun (WGS) entry which is preliminary data.</text>
</comment>
<reference evidence="7 8" key="1">
    <citation type="submission" date="2018-10" db="EMBL/GenBank/DDBJ databases">
        <title>Notoacmeibacter sp. M2BS9Y-3-1, whole genome shotgun sequence.</title>
        <authorList>
            <person name="Tuo L."/>
        </authorList>
    </citation>
    <scope>NUCLEOTIDE SEQUENCE [LARGE SCALE GENOMIC DNA]</scope>
    <source>
        <strain evidence="7 8">M2BS9Y-3-1</strain>
    </source>
</reference>
<keyword evidence="8" id="KW-1185">Reference proteome</keyword>
<dbReference type="PANTHER" id="PTHR34216:SF7">
    <property type="entry name" value="POLY-BETA-1,6-N-ACETYL-D-GLUCOSAMINE N-DEACETYLASE"/>
    <property type="match status" value="1"/>
</dbReference>
<sequence length="338" mass="37525">MKRVARHLAIRSALEAIAATHPRAPIRRKAGHSLIFTMHHVCPAEMKPFDPNAGLSITPEFLETVIEECRACGFSPVRLHELPQRLAAHPKGRFVAFTLDDGCRDNRDHAAPVFRRHNVPYTLFVTKGFARRSATMWWETAEAAIRGADHWNLDGQPMCCETIAQKNEAYARTVAFHALAGNDNAAVTAIELAAEEVGIDGLAIVRTQTLSERELKALITSDDLADFGVHTLNHPALAKLPEDIMRREITESVSWIEELSGRRPAAIAYPYGHEWACGEREANAAREAGLSIGVTTRPGKLARVLSQSMLLPRVSLNGLYQERRFVRAFLSGRLLKET</sequence>
<dbReference type="SUPFAM" id="SSF88713">
    <property type="entry name" value="Glycoside hydrolase/deacetylase"/>
    <property type="match status" value="1"/>
</dbReference>
<protein>
    <recommendedName>
        <fullName evidence="3">Chitooligosaccharide deacetylase</fullName>
    </recommendedName>
    <alternativeName>
        <fullName evidence="5">Nodulation protein B</fullName>
    </alternativeName>
</protein>
<evidence type="ECO:0000259" key="6">
    <source>
        <dbReference type="PROSITE" id="PS51677"/>
    </source>
</evidence>